<dbReference type="OrthoDB" id="1524444at2"/>
<dbReference type="RefSeq" id="WP_092733416.1">
    <property type="nucleotide sequence ID" value="NZ_FMXE01000035.1"/>
</dbReference>
<dbReference type="EMBL" id="FMXE01000035">
    <property type="protein sequence ID" value="SDA93398.1"/>
    <property type="molecule type" value="Genomic_DNA"/>
</dbReference>
<keyword evidence="2" id="KW-1185">Reference proteome</keyword>
<dbReference type="Gene3D" id="1.20.5.320">
    <property type="entry name" value="6-Phosphogluconate Dehydrogenase, domain 3"/>
    <property type="match status" value="1"/>
</dbReference>
<dbReference type="STRING" id="279824.SAMN03080617_03720"/>
<dbReference type="Proteomes" id="UP000198756">
    <property type="component" value="Unassembled WGS sequence"/>
</dbReference>
<organism evidence="1 2">
    <name type="scientific">Algoriphagus alkaliphilus</name>
    <dbReference type="NCBI Taxonomy" id="279824"/>
    <lineage>
        <taxon>Bacteria</taxon>
        <taxon>Pseudomonadati</taxon>
        <taxon>Bacteroidota</taxon>
        <taxon>Cytophagia</taxon>
        <taxon>Cytophagales</taxon>
        <taxon>Cyclobacteriaceae</taxon>
        <taxon>Algoriphagus</taxon>
    </lineage>
</organism>
<proteinExistence type="predicted"/>
<dbReference type="AlphaFoldDB" id="A0A1G5ZEP2"/>
<protein>
    <recommendedName>
        <fullName evidence="3">Collagen triple helix repeat-containing protein</fullName>
    </recommendedName>
</protein>
<evidence type="ECO:0000313" key="2">
    <source>
        <dbReference type="Proteomes" id="UP000198756"/>
    </source>
</evidence>
<name>A0A1G5ZEP2_9BACT</name>
<evidence type="ECO:0008006" key="3">
    <source>
        <dbReference type="Google" id="ProtNLM"/>
    </source>
</evidence>
<reference evidence="2" key="1">
    <citation type="submission" date="2016-10" db="EMBL/GenBank/DDBJ databases">
        <authorList>
            <person name="Varghese N."/>
            <person name="Submissions S."/>
        </authorList>
    </citation>
    <scope>NUCLEOTIDE SEQUENCE [LARGE SCALE GENOMIC DNA]</scope>
    <source>
        <strain evidence="2">DSM 22703</strain>
    </source>
</reference>
<dbReference type="PROSITE" id="PS51257">
    <property type="entry name" value="PROKAR_LIPOPROTEIN"/>
    <property type="match status" value="1"/>
</dbReference>
<accession>A0A1G5ZEP2</accession>
<evidence type="ECO:0000313" key="1">
    <source>
        <dbReference type="EMBL" id="SDA93398.1"/>
    </source>
</evidence>
<sequence length="183" mass="20709">MRNLTLIFGLAVVLAFQACEGPEGLPGLQGPPGPQGQQGAPGVNIVATTYEATVDFTAANDWEAFLEFPEELMESDVVLTYILWDVVQGRKIWRAVPQTVFFPEGPLVYNFDFTQADIRLFLEGTINLRTLDPVWTQDQKFRIVVVPSDFPKGRIDWTNYDAVTKMFGITDTQFRKLEPKKKY</sequence>
<gene>
    <name evidence="1" type="ORF">SAMN03080617_03720</name>
</gene>